<organism evidence="2 3">
    <name type="scientific">Homoserinimonas aerilata</name>
    <dbReference type="NCBI Taxonomy" id="1162970"/>
    <lineage>
        <taxon>Bacteria</taxon>
        <taxon>Bacillati</taxon>
        <taxon>Actinomycetota</taxon>
        <taxon>Actinomycetes</taxon>
        <taxon>Micrococcales</taxon>
        <taxon>Microbacteriaceae</taxon>
        <taxon>Homoserinimonas</taxon>
    </lineage>
</organism>
<gene>
    <name evidence="2" type="ORF">FB562_1291</name>
</gene>
<dbReference type="EMBL" id="VFOM01000001">
    <property type="protein sequence ID" value="TQL48205.1"/>
    <property type="molecule type" value="Genomic_DNA"/>
</dbReference>
<evidence type="ECO:0000313" key="2">
    <source>
        <dbReference type="EMBL" id="TQL48205.1"/>
    </source>
</evidence>
<accession>A0A542YJB8</accession>
<dbReference type="InterPro" id="IPR029058">
    <property type="entry name" value="AB_hydrolase_fold"/>
</dbReference>
<keyword evidence="3" id="KW-1185">Reference proteome</keyword>
<evidence type="ECO:0000313" key="3">
    <source>
        <dbReference type="Proteomes" id="UP000317998"/>
    </source>
</evidence>
<proteinExistence type="predicted"/>
<dbReference type="Pfam" id="PF05057">
    <property type="entry name" value="DUF676"/>
    <property type="match status" value="1"/>
</dbReference>
<dbReference type="Proteomes" id="UP000317998">
    <property type="component" value="Unassembled WGS sequence"/>
</dbReference>
<reference evidence="2 3" key="1">
    <citation type="submission" date="2019-06" db="EMBL/GenBank/DDBJ databases">
        <title>Sequencing the genomes of 1000 actinobacteria strains.</title>
        <authorList>
            <person name="Klenk H.-P."/>
        </authorList>
    </citation>
    <scope>NUCLEOTIDE SEQUENCE [LARGE SCALE GENOMIC DNA]</scope>
    <source>
        <strain evidence="2 3">DSM 26477</strain>
    </source>
</reference>
<dbReference type="RefSeq" id="WP_141880378.1">
    <property type="nucleotide sequence ID" value="NZ_VFOM01000001.1"/>
</dbReference>
<dbReference type="AlphaFoldDB" id="A0A542YJB8"/>
<comment type="caution">
    <text evidence="2">The sequence shown here is derived from an EMBL/GenBank/DDBJ whole genome shotgun (WGS) entry which is preliminary data.</text>
</comment>
<dbReference type="SUPFAM" id="SSF53474">
    <property type="entry name" value="alpha/beta-Hydrolases"/>
    <property type="match status" value="1"/>
</dbReference>
<dbReference type="Gene3D" id="3.40.50.1820">
    <property type="entry name" value="alpha/beta hydrolase"/>
    <property type="match status" value="1"/>
</dbReference>
<name>A0A542YJB8_9MICO</name>
<feature type="domain" description="DUF676" evidence="1">
    <location>
        <begin position="102"/>
        <end position="153"/>
    </location>
</feature>
<dbReference type="InterPro" id="IPR007751">
    <property type="entry name" value="DUF676_lipase-like"/>
</dbReference>
<sequence>MNPLVKAWWWSLDYLSAIGGQLRGAFLRVVPEAYARGDDSLPAVVLIPGVYERWGFLATLAGRLNARGHRIVVIEGLRDNRMPVRDGADEVAAAIAAHGPGRYVLVGHSKGGLIGKALLARAEADPAAAGLRGVELIGMVAIATPFAGSAYARYLPGRTLRGLAPADETIVALARAEAVNRRIVSVLPAFDPHIPGERTLGGGSTTVTLRASGHFRVLRQEATIAAVVEGIDSLGGGPSERPTTE</sequence>
<evidence type="ECO:0000259" key="1">
    <source>
        <dbReference type="Pfam" id="PF05057"/>
    </source>
</evidence>
<protein>
    <submittedName>
        <fullName evidence="2">Putative serine esterase DUF676</fullName>
    </submittedName>
</protein>
<dbReference type="OrthoDB" id="9770427at2"/>